<organism evidence="7 8">
    <name type="scientific">Roseinatronobacter domitianus</name>
    <dbReference type="NCBI Taxonomy" id="2940293"/>
    <lineage>
        <taxon>Bacteria</taxon>
        <taxon>Pseudomonadati</taxon>
        <taxon>Pseudomonadota</taxon>
        <taxon>Alphaproteobacteria</taxon>
        <taxon>Rhodobacterales</taxon>
        <taxon>Paracoccaceae</taxon>
        <taxon>Roseinatronobacter</taxon>
    </lineage>
</organism>
<dbReference type="Proteomes" id="UP001202550">
    <property type="component" value="Unassembled WGS sequence"/>
</dbReference>
<feature type="domain" description="Yip1" evidence="6">
    <location>
        <begin position="15"/>
        <end position="177"/>
    </location>
</feature>
<evidence type="ECO:0000313" key="8">
    <source>
        <dbReference type="Proteomes" id="UP001202550"/>
    </source>
</evidence>
<gene>
    <name evidence="7" type="ORF">M3N55_05675</name>
</gene>
<feature type="transmembrane region" description="Helical" evidence="5">
    <location>
        <begin position="67"/>
        <end position="89"/>
    </location>
</feature>
<accession>A0ABT0M0M9</accession>
<feature type="transmembrane region" description="Helical" evidence="5">
    <location>
        <begin position="37"/>
        <end position="58"/>
    </location>
</feature>
<evidence type="ECO:0000256" key="1">
    <source>
        <dbReference type="ARBA" id="ARBA00004141"/>
    </source>
</evidence>
<protein>
    <submittedName>
        <fullName evidence="7">YIP1 family protein</fullName>
    </submittedName>
</protein>
<evidence type="ECO:0000313" key="7">
    <source>
        <dbReference type="EMBL" id="MCL1628213.1"/>
    </source>
</evidence>
<proteinExistence type="predicted"/>
<feature type="transmembrane region" description="Helical" evidence="5">
    <location>
        <begin position="161"/>
        <end position="185"/>
    </location>
</feature>
<dbReference type="Pfam" id="PF04893">
    <property type="entry name" value="Yip1"/>
    <property type="match status" value="1"/>
</dbReference>
<dbReference type="InterPro" id="IPR006977">
    <property type="entry name" value="Yip1_dom"/>
</dbReference>
<sequence length="190" mass="19919">MDLTLATVAALLRSTLTAPRETAARLLALDPPDDARWLGFVIVVVLSVLVGQASILVLGESAFGGSLIFMAVFQTMVLLGLVVAVQGIGRLAGGSGTFPDTLLLLAWLQFVMIAVQIVQILVLLLVPPLFGFVTMASLAIFMWLLVNFTMALHGFTSALKVTVGIVFAFFGLAVVLAIVLAILGLGPQGV</sequence>
<reference evidence="7 8" key="1">
    <citation type="submission" date="2022-05" db="EMBL/GenBank/DDBJ databases">
        <title>Seasonal and diel survey of microbial diversity of the Tyrrhenian coast.</title>
        <authorList>
            <person name="Gattoni G."/>
            <person name="Corral P."/>
        </authorList>
    </citation>
    <scope>NUCLEOTIDE SEQUENCE [LARGE SCALE GENOMIC DNA]</scope>
    <source>
        <strain evidence="7 8">V10</strain>
    </source>
</reference>
<evidence type="ECO:0000259" key="6">
    <source>
        <dbReference type="Pfam" id="PF04893"/>
    </source>
</evidence>
<keyword evidence="3 5" id="KW-1133">Transmembrane helix</keyword>
<feature type="transmembrane region" description="Helical" evidence="5">
    <location>
        <begin position="101"/>
        <end position="125"/>
    </location>
</feature>
<name>A0ABT0M0M9_9RHOB</name>
<dbReference type="RefSeq" id="WP_249057265.1">
    <property type="nucleotide sequence ID" value="NZ_JALZWP010000004.1"/>
</dbReference>
<evidence type="ECO:0000256" key="2">
    <source>
        <dbReference type="ARBA" id="ARBA00022692"/>
    </source>
</evidence>
<evidence type="ECO:0000256" key="5">
    <source>
        <dbReference type="SAM" id="Phobius"/>
    </source>
</evidence>
<keyword evidence="2 5" id="KW-0812">Transmembrane</keyword>
<comment type="caution">
    <text evidence="7">The sequence shown here is derived from an EMBL/GenBank/DDBJ whole genome shotgun (WGS) entry which is preliminary data.</text>
</comment>
<comment type="subcellular location">
    <subcellularLocation>
        <location evidence="1">Membrane</location>
        <topology evidence="1">Multi-pass membrane protein</topology>
    </subcellularLocation>
</comment>
<evidence type="ECO:0000256" key="3">
    <source>
        <dbReference type="ARBA" id="ARBA00022989"/>
    </source>
</evidence>
<evidence type="ECO:0000256" key="4">
    <source>
        <dbReference type="ARBA" id="ARBA00023136"/>
    </source>
</evidence>
<feature type="transmembrane region" description="Helical" evidence="5">
    <location>
        <begin position="132"/>
        <end position="155"/>
    </location>
</feature>
<keyword evidence="8" id="KW-1185">Reference proteome</keyword>
<keyword evidence="4 5" id="KW-0472">Membrane</keyword>
<dbReference type="EMBL" id="JALZWP010000004">
    <property type="protein sequence ID" value="MCL1628213.1"/>
    <property type="molecule type" value="Genomic_DNA"/>
</dbReference>